<protein>
    <submittedName>
        <fullName evidence="1">Uncharacterized protein</fullName>
    </submittedName>
</protein>
<comment type="caution">
    <text evidence="1">The sequence shown here is derived from an EMBL/GenBank/DDBJ whole genome shotgun (WGS) entry which is preliminary data.</text>
</comment>
<dbReference type="AlphaFoldDB" id="A0A101M2C5"/>
<name>A0A101M2C5_PICGL</name>
<accession>A0A101M2C5</accession>
<dbReference type="EMBL" id="LKAM01000002">
    <property type="protein sequence ID" value="KUM49617.1"/>
    <property type="molecule type" value="Genomic_DNA"/>
</dbReference>
<proteinExistence type="predicted"/>
<organism evidence="1">
    <name type="scientific">Picea glauca</name>
    <name type="common">White spruce</name>
    <name type="synonym">Pinus glauca</name>
    <dbReference type="NCBI Taxonomy" id="3330"/>
    <lineage>
        <taxon>Eukaryota</taxon>
        <taxon>Viridiplantae</taxon>
        <taxon>Streptophyta</taxon>
        <taxon>Embryophyta</taxon>
        <taxon>Tracheophyta</taxon>
        <taxon>Spermatophyta</taxon>
        <taxon>Pinopsida</taxon>
        <taxon>Pinidae</taxon>
        <taxon>Conifers I</taxon>
        <taxon>Pinales</taxon>
        <taxon>Pinaceae</taxon>
        <taxon>Picea</taxon>
    </lineage>
</organism>
<sequence length="70" mass="8056">MNMCNKEVLRRLFQCSTMCPGRGGGIMKTRKQTTGRHARNEPIRGGLTTRSVKVFLYKSYICCYSVLFFI</sequence>
<evidence type="ECO:0000313" key="1">
    <source>
        <dbReference type="EMBL" id="KUM49617.1"/>
    </source>
</evidence>
<gene>
    <name evidence="1" type="ORF">ABT39_MTgene2842</name>
</gene>
<reference evidence="1" key="1">
    <citation type="journal article" date="2015" name="Genome Biol. Evol.">
        <title>Organellar Genomes of White Spruce (Picea glauca): Assembly and Annotation.</title>
        <authorList>
            <person name="Jackman S.D."/>
            <person name="Warren R.L."/>
            <person name="Gibb E.A."/>
            <person name="Vandervalk B.P."/>
            <person name="Mohamadi H."/>
            <person name="Chu J."/>
            <person name="Raymond A."/>
            <person name="Pleasance S."/>
            <person name="Coope R."/>
            <person name="Wildung M.R."/>
            <person name="Ritland C.E."/>
            <person name="Bousquet J."/>
            <person name="Jones S.J."/>
            <person name="Bohlmann J."/>
            <person name="Birol I."/>
        </authorList>
    </citation>
    <scope>NUCLEOTIDE SEQUENCE [LARGE SCALE GENOMIC DNA]</scope>
    <source>
        <tissue evidence="1">Flushing bud</tissue>
    </source>
</reference>
<keyword evidence="1" id="KW-0496">Mitochondrion</keyword>
<geneLocation type="mitochondrion" evidence="1"/>